<accession>W7FFV6</accession>
<feature type="compositionally biased region" description="Pro residues" evidence="2">
    <location>
        <begin position="1657"/>
        <end position="1677"/>
    </location>
</feature>
<dbReference type="InterPro" id="IPR008602">
    <property type="entry name" value="Duffy-antigen-binding"/>
</dbReference>
<feature type="compositionally biased region" description="Acidic residues" evidence="2">
    <location>
        <begin position="813"/>
        <end position="823"/>
    </location>
</feature>
<feature type="domain" description="Duffy-binding-like" evidence="4">
    <location>
        <begin position="1434"/>
        <end position="1574"/>
    </location>
</feature>
<dbReference type="InterPro" id="IPR041480">
    <property type="entry name" value="CIDR1_gamma"/>
</dbReference>
<feature type="coiled-coil region" evidence="1">
    <location>
        <begin position="377"/>
        <end position="404"/>
    </location>
</feature>
<keyword evidence="3" id="KW-1133">Transmembrane helix</keyword>
<evidence type="ECO:0000313" key="9">
    <source>
        <dbReference type="EMBL" id="EUT73144.1"/>
    </source>
</evidence>
<dbReference type="GO" id="GO:0016020">
    <property type="term" value="C:membrane"/>
    <property type="evidence" value="ECO:0007669"/>
    <property type="project" value="InterPro"/>
</dbReference>
<feature type="region of interest" description="Disordered" evidence="2">
    <location>
        <begin position="943"/>
        <end position="969"/>
    </location>
</feature>
<dbReference type="Pfam" id="PF03011">
    <property type="entry name" value="PFEMP"/>
    <property type="match status" value="2"/>
</dbReference>
<feature type="domain" description="Duffy-binding-like" evidence="4">
    <location>
        <begin position="580"/>
        <end position="734"/>
    </location>
</feature>
<gene>
    <name evidence="9" type="ORF">PFAG_06031</name>
</gene>
<feature type="region of interest" description="Disordered" evidence="2">
    <location>
        <begin position="884"/>
        <end position="924"/>
    </location>
</feature>
<feature type="domain" description="Duffy-antigen binding" evidence="5">
    <location>
        <begin position="923"/>
        <end position="1133"/>
    </location>
</feature>
<dbReference type="Gene3D" id="1.20.1310.20">
    <property type="entry name" value="Duffy-antigen binding domain"/>
    <property type="match status" value="2"/>
</dbReference>
<evidence type="ECO:0000259" key="6">
    <source>
        <dbReference type="Pfam" id="PF15447"/>
    </source>
</evidence>
<dbReference type="FunFam" id="1.20.58.830:FF:000005">
    <property type="entry name" value="Erythrocyte membrane protein 1, PfEMP1"/>
    <property type="match status" value="1"/>
</dbReference>
<dbReference type="GO" id="GO:0046789">
    <property type="term" value="F:host cell surface receptor binding"/>
    <property type="evidence" value="ECO:0007669"/>
    <property type="project" value="InterPro"/>
</dbReference>
<evidence type="ECO:0000256" key="3">
    <source>
        <dbReference type="SAM" id="Phobius"/>
    </source>
</evidence>
<evidence type="ECO:0000259" key="7">
    <source>
        <dbReference type="Pfam" id="PF18562"/>
    </source>
</evidence>
<dbReference type="Pfam" id="PF15447">
    <property type="entry name" value="NTS"/>
    <property type="match status" value="1"/>
</dbReference>
<dbReference type="Pfam" id="PF05424">
    <property type="entry name" value="Duffy_binding"/>
    <property type="match status" value="2"/>
</dbReference>
<feature type="compositionally biased region" description="Basic and acidic residues" evidence="2">
    <location>
        <begin position="755"/>
        <end position="765"/>
    </location>
</feature>
<dbReference type="InterPro" id="IPR004258">
    <property type="entry name" value="DBL"/>
</dbReference>
<evidence type="ECO:0000256" key="1">
    <source>
        <dbReference type="SAM" id="Coils"/>
    </source>
</evidence>
<dbReference type="SUPFAM" id="SSF140924">
    <property type="entry name" value="Duffy binding domain-like"/>
    <property type="match status" value="4"/>
</dbReference>
<feature type="region of interest" description="Disordered" evidence="2">
    <location>
        <begin position="1622"/>
        <end position="1682"/>
    </location>
</feature>
<proteinExistence type="predicted"/>
<sequence>MVTQNGGGVGEIDKQSLKHVLDSIGKKVYREKVQSDAEQYFNELHGSVKDAIFENEPKDPQTPPNPCHLDYRYHTNATRGKNYPCRNGKEERFSEVHGGECDDSKIKGSNGGACAPYRRLHLCVRNLENISALDKINNDTLLVDVCLAALHEGAAISADHGKHQLTNNDSQICTVLARSFADIGDIIRGKDLYRGNNGKDKLENKLKDIFGKIHEDVTNGKNEKKQALQERYKKDKDPNFFQLREDWWYANRKMVWYAITCGAAGGTYFRGTCVGRNSTNEKCRCPSHKVPTYFDYVPQYLRWFEEWGEEFCRLRKHKLQNAIKNCRGEKGNERYCDLNGYNCEETARGAEVFVKGDDCHKCTVPCDNFVHWIDNQKDEFEKQKKKYGNEIKKAEEKKETSKGKINNIYINDFYEILKKYYPTVDDFLEKLSKEKICKDKPHVEKEKADHVDFTERNLNKTFSHTEYCQACPWCGAEPKSDGSGGWKAKNGECTPKNENKLNNGITTPISILFTDRGKTKILEKLGGFCINDENIKKDDWKCHYDNKGTTDVQSDDSNDCVLGDWKNLKKEDKIMPYHPFFWKWVTEMLIDSMYWRKELKSCINNNKNTCRKGCHDKCECYKRWVKQKKEQEWKQMEKHFKTQDFGSPVGLLGQFGYDAVLQQVLDIEDLFQNIKDTYGDVKEIDDIKNMLKEEQKKNKEEDAGVAVTVKRNTIDLLIDHEEKEAEKCVSNNPYKDCPKKPPINPAGNEGVARSGPHDPQLRADPAEDAEGAASDDEEDDDDEDEEDDDPNNIRSIEFEDEKDIVPVFKDDEVPAPEETEVVEETAKKATEVQPPAAPTTQNDVKVCDTVAKIFEDDKSLQAACSLKYGPGGKENFPNWKCIPTKTNEGATAGSSGEATRKRRDTSGVPTTTSSGATAGSGSICIPPRRRRLYIGGLTKLTSDETQSQSLETSGGQKTPSGKESSQSDKLRTAFIQSAAIETFFLWHRYKKIKDIEDIEKRQRETELFVNTSDVGNKLQEELQSGKIPDDFLRQMFYTLGDYRDILVGNTDIVIKGSSGDKDMLQREQNIKEAIEKHFNSENNKPGGTPTVTPTSDEQRKQWWEKYGPEIWEGMICALSYDTNGEKIQMDNEVHKNIMGGDGKIKSKYQYNNIRKDLEDITCTPQFIRWFEEWADEFCRKQTHKLKIIEKDCRGKNGDKNCSGDGFDCDDESPNKDEIFKPFLCSTCAKSCRFYKKWIERKKDEFTEQYNAYGDQKNNYVNECNGSGRNNGDNGFCGTEGKCDTAAAFLNRLKNGPCKNNDDGNNSGENEIDFKKKVSETFKHANNCSTCSEVKKNCQNGHCNNYTEQKCNKTTFKVREAIEKMNKNTDINMFVSDNSGNEFNGLDECKGAGIFKGIRKDVWECGEYCAVHVCTLKKNVNNGQKSDEHITVKELIKRWLETFFEDYNRIQKKLKTCIKKGDENKCINGCVEKWVEEKKEEWDKINDTYIQEYTRNNNVTSNDLNSFLEPLISQIPVVNDKGEHSSLQKLEKSLGCKCAKSSEEKVVKQDKNSDIVDCMLDKLQIKIEKCKKIYHENGDNKCTETSQQTLDLNVETLDDDIETEEAKKMMPTFCNIDEPKEPVVEEKCEASTGKPEGGSDGEKEEEKPKGVEEEEKVPPPPATDTRPAPPSPPLPLPSDEPFNRDILEKTIPFGIAFALGSIAFLFLKKKMKKMKKRKKEYKKKIYYNNKKRDFNNNKN</sequence>
<name>W7FFV6_PLAFA</name>
<dbReference type="Pfam" id="PF18562">
    <property type="entry name" value="CIDR1_gamma"/>
    <property type="match status" value="1"/>
</dbReference>
<evidence type="ECO:0000259" key="5">
    <source>
        <dbReference type="Pfam" id="PF05424"/>
    </source>
</evidence>
<feature type="domain" description="Duffy-binding-like" evidence="8">
    <location>
        <begin position="1172"/>
        <end position="1324"/>
    </location>
</feature>
<evidence type="ECO:0000256" key="2">
    <source>
        <dbReference type="SAM" id="MobiDB-lite"/>
    </source>
</evidence>
<organism evidence="9">
    <name type="scientific">Plasmodium falciparum Santa Lucia</name>
    <dbReference type="NCBI Taxonomy" id="478859"/>
    <lineage>
        <taxon>Eukaryota</taxon>
        <taxon>Sar</taxon>
        <taxon>Alveolata</taxon>
        <taxon>Apicomplexa</taxon>
        <taxon>Aconoidasida</taxon>
        <taxon>Haemosporida</taxon>
        <taxon>Plasmodiidae</taxon>
        <taxon>Plasmodium</taxon>
        <taxon>Plasmodium (Laverania)</taxon>
    </lineage>
</organism>
<feature type="compositionally biased region" description="Polar residues" evidence="2">
    <location>
        <begin position="943"/>
        <end position="964"/>
    </location>
</feature>
<keyword evidence="1" id="KW-0175">Coiled coil</keyword>
<dbReference type="Gene3D" id="1.20.58.1930">
    <property type="match status" value="1"/>
</dbReference>
<dbReference type="Gene3D" id="1.20.58.830">
    <property type="match status" value="3"/>
</dbReference>
<keyword evidence="3" id="KW-0812">Transmembrane</keyword>
<feature type="region of interest" description="Disordered" evidence="2">
    <location>
        <begin position="725"/>
        <end position="841"/>
    </location>
</feature>
<feature type="region of interest" description="Disordered" evidence="2">
    <location>
        <begin position="1079"/>
        <end position="1098"/>
    </location>
</feature>
<dbReference type="FunFam" id="1.20.58.1930:FF:000001">
    <property type="entry name" value="Erythrocyte membrane protein 1, PfEMP1"/>
    <property type="match status" value="1"/>
</dbReference>
<feature type="domain" description="Cysteine-rich interdomain region 1 gamma" evidence="7">
    <location>
        <begin position="1367"/>
        <end position="1417"/>
    </location>
</feature>
<dbReference type="InterPro" id="IPR029210">
    <property type="entry name" value="PfEMP1_NTS"/>
</dbReference>
<feature type="domain" description="Plasmodium falciparum erythrocyte membrane protein-1 N-terminal segment" evidence="6">
    <location>
        <begin position="18"/>
        <end position="51"/>
    </location>
</feature>
<feature type="compositionally biased region" description="Basic and acidic residues" evidence="2">
    <location>
        <begin position="1639"/>
        <end position="1650"/>
    </location>
</feature>
<feature type="compositionally biased region" description="Polar residues" evidence="2">
    <location>
        <begin position="884"/>
        <end position="897"/>
    </location>
</feature>
<keyword evidence="3" id="KW-0472">Membrane</keyword>
<feature type="compositionally biased region" description="Low complexity" evidence="2">
    <location>
        <begin position="906"/>
        <end position="922"/>
    </location>
</feature>
<protein>
    <recommendedName>
        <fullName evidence="10">Erythrocyte membrane protein 1</fullName>
    </recommendedName>
</protein>
<dbReference type="InterPro" id="IPR054595">
    <property type="entry name" value="DBL_C"/>
</dbReference>
<feature type="domain" description="Duffy-antigen binding" evidence="5">
    <location>
        <begin position="112"/>
        <end position="302"/>
    </location>
</feature>
<evidence type="ECO:0008006" key="10">
    <source>
        <dbReference type="Google" id="ProtNLM"/>
    </source>
</evidence>
<dbReference type="Pfam" id="PF22672">
    <property type="entry name" value="DBL_C"/>
    <property type="match status" value="2"/>
</dbReference>
<dbReference type="Proteomes" id="UP000030666">
    <property type="component" value="Unassembled WGS sequence"/>
</dbReference>
<feature type="domain" description="Duffy-binding-like" evidence="8">
    <location>
        <begin position="306"/>
        <end position="466"/>
    </location>
</feature>
<evidence type="ECO:0000259" key="8">
    <source>
        <dbReference type="Pfam" id="PF22672"/>
    </source>
</evidence>
<evidence type="ECO:0000259" key="4">
    <source>
        <dbReference type="Pfam" id="PF03011"/>
    </source>
</evidence>
<feature type="transmembrane region" description="Helical" evidence="3">
    <location>
        <begin position="1689"/>
        <end position="1706"/>
    </location>
</feature>
<dbReference type="EMBL" id="KE123535">
    <property type="protein sequence ID" value="EUT73144.1"/>
    <property type="molecule type" value="Genomic_DNA"/>
</dbReference>
<dbReference type="InterPro" id="IPR042202">
    <property type="entry name" value="Duffy-ag-bd_sf"/>
</dbReference>
<reference evidence="9" key="1">
    <citation type="submission" date="2013-02" db="EMBL/GenBank/DDBJ databases">
        <title>The Genome Sequence of Plasmodium falciparum Santa Lucia.</title>
        <authorList>
            <consortium name="The Broad Institute Genome Sequencing Platform"/>
            <consortium name="The Broad Institute Genome Sequencing Center for Infectious Disease"/>
            <person name="Neafsey D."/>
            <person name="Cheeseman I."/>
            <person name="Volkman S."/>
            <person name="Adams J."/>
            <person name="Walker B."/>
            <person name="Young S.K."/>
            <person name="Zeng Q."/>
            <person name="Gargeya S."/>
            <person name="Fitzgerald M."/>
            <person name="Haas B."/>
            <person name="Abouelleil A."/>
            <person name="Alvarado L."/>
            <person name="Arachchi H.M."/>
            <person name="Berlin A.M."/>
            <person name="Chapman S.B."/>
            <person name="Dewar J."/>
            <person name="Goldberg J."/>
            <person name="Griggs A."/>
            <person name="Gujja S."/>
            <person name="Hansen M."/>
            <person name="Howarth C."/>
            <person name="Imamovic A."/>
            <person name="Larimer J."/>
            <person name="McCowan C."/>
            <person name="Murphy C."/>
            <person name="Neiman D."/>
            <person name="Pearson M."/>
            <person name="Priest M."/>
            <person name="Roberts A."/>
            <person name="Saif S."/>
            <person name="Shea T."/>
            <person name="Sisk P."/>
            <person name="Sykes S."/>
            <person name="Wortman J."/>
            <person name="Nusbaum C."/>
            <person name="Birren B."/>
        </authorList>
    </citation>
    <scope>NUCLEOTIDE SEQUENCE [LARGE SCALE GENOMIC DNA]</scope>
    <source>
        <strain evidence="9">Santa Lucia</strain>
    </source>
</reference>
<feature type="compositionally biased region" description="Acidic residues" evidence="2">
    <location>
        <begin position="766"/>
        <end position="790"/>
    </location>
</feature>
<feature type="compositionally biased region" description="Polar residues" evidence="2">
    <location>
        <begin position="1080"/>
        <end position="1095"/>
    </location>
</feature>